<dbReference type="AlphaFoldDB" id="A0A2J0JHV5"/>
<evidence type="ECO:0000313" key="2">
    <source>
        <dbReference type="Proteomes" id="UP000228613"/>
    </source>
</evidence>
<protein>
    <submittedName>
        <fullName evidence="1">Uncharacterized protein</fullName>
    </submittedName>
</protein>
<comment type="caution">
    <text evidence="1">The sequence shown here is derived from an EMBL/GenBank/DDBJ whole genome shotgun (WGS) entry which is preliminary data.</text>
</comment>
<reference evidence="2" key="1">
    <citation type="submission" date="2017-09" db="EMBL/GenBank/DDBJ databases">
        <title>Depth-based differentiation of microbial function through sediment-hosted aquifers and enrichment of novel symbionts in the deep terrestrial subsurface.</title>
        <authorList>
            <person name="Probst A.J."/>
            <person name="Ladd B."/>
            <person name="Jarett J.K."/>
            <person name="Geller-Mcgrath D.E."/>
            <person name="Sieber C.M.K."/>
            <person name="Emerson J.B."/>
            <person name="Anantharaman K."/>
            <person name="Thomas B.C."/>
            <person name="Malmstrom R."/>
            <person name="Stieglmeier M."/>
            <person name="Klingl A."/>
            <person name="Woyke T."/>
            <person name="Ryan C.M."/>
            <person name="Banfield J.F."/>
        </authorList>
    </citation>
    <scope>NUCLEOTIDE SEQUENCE [LARGE SCALE GENOMIC DNA]</scope>
</reference>
<sequence>MEGPSFHSYPRFFPYTRYRGELSTDVRCFTKTKNHLIKVVFCLFNIKVDNFKKISLTEFFWWYNKSDFYFVKNVDFLLYFIFIIFDEKILEV</sequence>
<organism evidence="1 2">
    <name type="scientific">Candidatus Nomurabacteria bacterium CG10_big_fil_rev_8_21_14_0_10_03_31_7</name>
    <dbReference type="NCBI Taxonomy" id="1974730"/>
    <lineage>
        <taxon>Bacteria</taxon>
        <taxon>Candidatus Nomuraibacteriota</taxon>
    </lineage>
</organism>
<dbReference type="Proteomes" id="UP000228613">
    <property type="component" value="Unassembled WGS sequence"/>
</dbReference>
<accession>A0A2J0JHV5</accession>
<name>A0A2J0JHV5_9BACT</name>
<dbReference type="EMBL" id="PFCP01000046">
    <property type="protein sequence ID" value="PIR68866.1"/>
    <property type="molecule type" value="Genomic_DNA"/>
</dbReference>
<evidence type="ECO:0000313" key="1">
    <source>
        <dbReference type="EMBL" id="PIR68866.1"/>
    </source>
</evidence>
<proteinExistence type="predicted"/>
<gene>
    <name evidence="1" type="ORF">COU48_01725</name>
</gene>